<reference evidence="1" key="1">
    <citation type="submission" date="2021-01" db="EMBL/GenBank/DDBJ databases">
        <title>Metabolic potential, ecology and presence of endohyphal bacteria is reflected in genomic diversity of Mucoromycotina.</title>
        <authorList>
            <person name="Muszewska A."/>
            <person name="Okrasinska A."/>
            <person name="Steczkiewicz K."/>
            <person name="Drgas O."/>
            <person name="Orlowska M."/>
            <person name="Perlinska-Lenart U."/>
            <person name="Aleksandrzak-Piekarczyk T."/>
            <person name="Szatraj K."/>
            <person name="Zielenkiewicz U."/>
            <person name="Pilsyk S."/>
            <person name="Malc E."/>
            <person name="Mieczkowski P."/>
            <person name="Kruszewska J.S."/>
            <person name="Biernat P."/>
            <person name="Pawlowska J."/>
        </authorList>
    </citation>
    <scope>NUCLEOTIDE SEQUENCE</scope>
    <source>
        <strain evidence="1">WA0000018081</strain>
    </source>
</reference>
<comment type="caution">
    <text evidence="1">The sequence shown here is derived from an EMBL/GenBank/DDBJ whole genome shotgun (WGS) entry which is preliminary data.</text>
</comment>
<accession>A0A8H7SFJ9</accession>
<proteinExistence type="predicted"/>
<protein>
    <submittedName>
        <fullName evidence="1">Uncharacterized protein</fullName>
    </submittedName>
</protein>
<dbReference type="Proteomes" id="UP000613177">
    <property type="component" value="Unassembled WGS sequence"/>
</dbReference>
<dbReference type="EMBL" id="JAEPRE010000427">
    <property type="protein sequence ID" value="KAG2228529.1"/>
    <property type="molecule type" value="Genomic_DNA"/>
</dbReference>
<sequence>MTDGNEYPLDSLRFLQEFDLNPSLPDSVKPDTLIGEVREIKVMLSQLLALNSKSSSNSSSSGSGFHSTGTRSLLTTPASFEVLNDEFKINEIVSRAIGNRGKRIYTKNNVSVKTNIPQHQKKPSIIAICSLWLEAENILYDMSTAEENRETRWKDASDRYDKTNVVINLFCETKFSGEGPEFRWSKLSKEEQDCCVYVVEHIVLETLAPKFHLPLDVAKDSWATSHLLSVAIRNKGFKKAILNPIVDDVEGEDYLDSFSICDMPVVNEVGSQEVSDTGDSSLRTKRRRQIALN</sequence>
<evidence type="ECO:0000313" key="2">
    <source>
        <dbReference type="Proteomes" id="UP000613177"/>
    </source>
</evidence>
<keyword evidence="2" id="KW-1185">Reference proteome</keyword>
<dbReference type="AlphaFoldDB" id="A0A8H7SFJ9"/>
<gene>
    <name evidence="1" type="ORF">INT48_003024</name>
</gene>
<evidence type="ECO:0000313" key="1">
    <source>
        <dbReference type="EMBL" id="KAG2228529.1"/>
    </source>
</evidence>
<name>A0A8H7SFJ9_9FUNG</name>
<organism evidence="1 2">
    <name type="scientific">Thamnidium elegans</name>
    <dbReference type="NCBI Taxonomy" id="101142"/>
    <lineage>
        <taxon>Eukaryota</taxon>
        <taxon>Fungi</taxon>
        <taxon>Fungi incertae sedis</taxon>
        <taxon>Mucoromycota</taxon>
        <taxon>Mucoromycotina</taxon>
        <taxon>Mucoromycetes</taxon>
        <taxon>Mucorales</taxon>
        <taxon>Mucorineae</taxon>
        <taxon>Mucoraceae</taxon>
        <taxon>Thamnidium</taxon>
    </lineage>
</organism>